<dbReference type="GO" id="GO:2000143">
    <property type="term" value="P:negative regulation of DNA-templated transcription initiation"/>
    <property type="evidence" value="ECO:0007669"/>
    <property type="project" value="TreeGrafter"/>
</dbReference>
<evidence type="ECO:0000256" key="8">
    <source>
        <dbReference type="SAM" id="MobiDB-lite"/>
    </source>
</evidence>
<dbReference type="PANTHER" id="PTHR34701">
    <property type="entry name" value="TRANSCRIPTIONAL REGULATOR MRAZ"/>
    <property type="match status" value="1"/>
</dbReference>
<accession>A0A8J2BNX1</accession>
<keyword evidence="11" id="KW-1185">Reference proteome</keyword>
<comment type="subunit">
    <text evidence="7">Forms oligomers.</text>
</comment>
<dbReference type="PROSITE" id="PS51740">
    <property type="entry name" value="SPOVT_ABRB"/>
    <property type="match status" value="2"/>
</dbReference>
<protein>
    <recommendedName>
        <fullName evidence="1 7">Transcriptional regulator MraZ</fullName>
    </recommendedName>
</protein>
<dbReference type="SUPFAM" id="SSF89447">
    <property type="entry name" value="AbrB/MazE/MraZ-like"/>
    <property type="match status" value="1"/>
</dbReference>
<evidence type="ECO:0000256" key="2">
    <source>
        <dbReference type="ARBA" id="ARBA00022490"/>
    </source>
</evidence>
<keyword evidence="3" id="KW-0677">Repeat</keyword>
<dbReference type="InterPro" id="IPR038619">
    <property type="entry name" value="MraZ_sf"/>
</dbReference>
<comment type="subcellular location">
    <subcellularLocation>
        <location evidence="7">Cytoplasm</location>
        <location evidence="7">Nucleoid</location>
    </subcellularLocation>
</comment>
<keyword evidence="4 7" id="KW-0805">Transcription regulation</keyword>
<dbReference type="GO" id="GO:0005737">
    <property type="term" value="C:cytoplasm"/>
    <property type="evidence" value="ECO:0007669"/>
    <property type="project" value="UniProtKB-UniRule"/>
</dbReference>
<dbReference type="HAMAP" id="MF_01008">
    <property type="entry name" value="MraZ"/>
    <property type="match status" value="1"/>
</dbReference>
<dbReference type="CDD" id="cd16321">
    <property type="entry name" value="MraZ_C"/>
    <property type="match status" value="1"/>
</dbReference>
<evidence type="ECO:0000256" key="6">
    <source>
        <dbReference type="ARBA" id="ARBA00023163"/>
    </source>
</evidence>
<dbReference type="Pfam" id="PF02381">
    <property type="entry name" value="MraZ"/>
    <property type="match status" value="2"/>
</dbReference>
<evidence type="ECO:0000256" key="5">
    <source>
        <dbReference type="ARBA" id="ARBA00023125"/>
    </source>
</evidence>
<feature type="region of interest" description="Disordered" evidence="8">
    <location>
        <begin position="1"/>
        <end position="22"/>
    </location>
</feature>
<comment type="similarity">
    <text evidence="7">Belongs to the MraZ family.</text>
</comment>
<dbReference type="AlphaFoldDB" id="A0A8J2BNX1"/>
<comment type="caution">
    <text evidence="10">The sequence shown here is derived from an EMBL/GenBank/DDBJ whole genome shotgun (WGS) entry which is preliminary data.</text>
</comment>
<evidence type="ECO:0000256" key="7">
    <source>
        <dbReference type="HAMAP-Rule" id="MF_01008"/>
    </source>
</evidence>
<keyword evidence="2 7" id="KW-0963">Cytoplasm</keyword>
<feature type="domain" description="SpoVT-AbrB" evidence="9">
    <location>
        <begin position="32"/>
        <end position="75"/>
    </location>
</feature>
<dbReference type="RefSeq" id="WP_236027833.1">
    <property type="nucleotide sequence ID" value="NZ_CAJNOB010000010.1"/>
</dbReference>
<dbReference type="GO" id="GO:0000976">
    <property type="term" value="F:transcription cis-regulatory region binding"/>
    <property type="evidence" value="ECO:0007669"/>
    <property type="project" value="TreeGrafter"/>
</dbReference>
<dbReference type="InterPro" id="IPR007159">
    <property type="entry name" value="SpoVT-AbrB_dom"/>
</dbReference>
<evidence type="ECO:0000313" key="11">
    <source>
        <dbReference type="Proteomes" id="UP000663859"/>
    </source>
</evidence>
<feature type="domain" description="SpoVT-AbrB" evidence="9">
    <location>
        <begin position="103"/>
        <end position="146"/>
    </location>
</feature>
<dbReference type="GO" id="GO:0009295">
    <property type="term" value="C:nucleoid"/>
    <property type="evidence" value="ECO:0007669"/>
    <property type="project" value="UniProtKB-SubCell"/>
</dbReference>
<organism evidence="10 11">
    <name type="scientific">Candidatus Methylacidithermus pantelleriae</name>
    <dbReference type="NCBI Taxonomy" id="2744239"/>
    <lineage>
        <taxon>Bacteria</taxon>
        <taxon>Pseudomonadati</taxon>
        <taxon>Verrucomicrobiota</taxon>
        <taxon>Methylacidiphilae</taxon>
        <taxon>Methylacidiphilales</taxon>
        <taxon>Methylacidiphilaceae</taxon>
        <taxon>Candidatus Methylacidithermus</taxon>
    </lineage>
</organism>
<reference evidence="10" key="1">
    <citation type="submission" date="2021-02" db="EMBL/GenBank/DDBJ databases">
        <authorList>
            <person name="Cremers G."/>
            <person name="Picone N."/>
        </authorList>
    </citation>
    <scope>NUCLEOTIDE SEQUENCE</scope>
    <source>
        <strain evidence="10">PQ17</strain>
    </source>
</reference>
<keyword evidence="6 7" id="KW-0804">Transcription</keyword>
<dbReference type="Proteomes" id="UP000663859">
    <property type="component" value="Unassembled WGS sequence"/>
</dbReference>
<evidence type="ECO:0000313" key="10">
    <source>
        <dbReference type="EMBL" id="CAF0694958.1"/>
    </source>
</evidence>
<evidence type="ECO:0000256" key="1">
    <source>
        <dbReference type="ARBA" id="ARBA00013860"/>
    </source>
</evidence>
<dbReference type="InterPro" id="IPR003444">
    <property type="entry name" value="MraZ"/>
</dbReference>
<sequence>MGDIGEKWSQVAQKGGSGRTDYRPVRASYTDVFEHSFDEKGRITIPADWRTEAYESRLFIFPSKKLCLKVYPESWLGRLQEAIASFSLDDPQRLRLEALAQMAQAASWDQQGRITVKERLRTHAQLKKEAILVGCLDHFQIWAPDRWKAAAPRPLQLEEVIEGWLLRL</sequence>
<dbReference type="InterPro" id="IPR037914">
    <property type="entry name" value="SpoVT-AbrB_sf"/>
</dbReference>
<dbReference type="PANTHER" id="PTHR34701:SF1">
    <property type="entry name" value="TRANSCRIPTIONAL REGULATOR MRAZ"/>
    <property type="match status" value="1"/>
</dbReference>
<proteinExistence type="inferred from homology"/>
<dbReference type="InterPro" id="IPR035644">
    <property type="entry name" value="MraZ_C"/>
</dbReference>
<name>A0A8J2BNX1_9BACT</name>
<evidence type="ECO:0000259" key="9">
    <source>
        <dbReference type="PROSITE" id="PS51740"/>
    </source>
</evidence>
<dbReference type="EMBL" id="CAJNOB010000010">
    <property type="protein sequence ID" value="CAF0694958.1"/>
    <property type="molecule type" value="Genomic_DNA"/>
</dbReference>
<evidence type="ECO:0000256" key="3">
    <source>
        <dbReference type="ARBA" id="ARBA00022737"/>
    </source>
</evidence>
<dbReference type="InterPro" id="IPR020603">
    <property type="entry name" value="MraZ_dom"/>
</dbReference>
<keyword evidence="5 7" id="KW-0238">DNA-binding</keyword>
<dbReference type="GO" id="GO:0003700">
    <property type="term" value="F:DNA-binding transcription factor activity"/>
    <property type="evidence" value="ECO:0007669"/>
    <property type="project" value="UniProtKB-UniRule"/>
</dbReference>
<dbReference type="CDD" id="cd16320">
    <property type="entry name" value="MraZ_N"/>
    <property type="match status" value="1"/>
</dbReference>
<gene>
    <name evidence="7 10" type="primary">mraZ</name>
    <name evidence="10" type="ORF">MPNT_180009</name>
</gene>
<evidence type="ECO:0000256" key="4">
    <source>
        <dbReference type="ARBA" id="ARBA00023015"/>
    </source>
</evidence>
<dbReference type="InterPro" id="IPR035642">
    <property type="entry name" value="MraZ_N"/>
</dbReference>
<dbReference type="Gene3D" id="3.40.1550.20">
    <property type="entry name" value="Transcriptional regulator MraZ domain"/>
    <property type="match status" value="1"/>
</dbReference>